<protein>
    <submittedName>
        <fullName evidence="1">Uncharacterized protein</fullName>
    </submittedName>
</protein>
<sequence length="170" mass="18700">MDSLDDRFGPLETPAYIRVEEERIGERAWVPLDGRAAAALLAISESATHGAILEPAGSRLSVLWLVDATGTVRLAMESMTDLSGAFAPRLRRVPLPSGWFAIGHPLLVGLGPGRIGGELTWTGEMGEPGWWLNNRSGRYSRYPSRTLRHLENVAEVFASFALKVYIHYRG</sequence>
<name>A0A947D5G8_9HYPH</name>
<organism evidence="1 2">
    <name type="scientific">Prosthecodimorpha staleyi</name>
    <dbReference type="NCBI Taxonomy" id="2840188"/>
    <lineage>
        <taxon>Bacteria</taxon>
        <taxon>Pseudomonadati</taxon>
        <taxon>Pseudomonadota</taxon>
        <taxon>Alphaproteobacteria</taxon>
        <taxon>Hyphomicrobiales</taxon>
        <taxon>Ancalomicrobiaceae</taxon>
        <taxon>Prosthecodimorpha</taxon>
    </lineage>
</organism>
<proteinExistence type="predicted"/>
<comment type="caution">
    <text evidence="1">The sequence shown here is derived from an EMBL/GenBank/DDBJ whole genome shotgun (WGS) entry which is preliminary data.</text>
</comment>
<gene>
    <name evidence="1" type="ORF">KL771_18190</name>
</gene>
<reference evidence="1 2" key="1">
    <citation type="submission" date="2021-06" db="EMBL/GenBank/DDBJ databases">
        <authorList>
            <person name="Grouzdev D.S."/>
            <person name="Koziaeva V."/>
        </authorList>
    </citation>
    <scope>NUCLEOTIDE SEQUENCE [LARGE SCALE GENOMIC DNA]</scope>
    <source>
        <strain evidence="1 2">22</strain>
    </source>
</reference>
<accession>A0A947D5G8</accession>
<dbReference type="AlphaFoldDB" id="A0A947D5G8"/>
<dbReference type="RefSeq" id="WP_261969946.1">
    <property type="nucleotide sequence ID" value="NZ_JAHHZF010000009.1"/>
</dbReference>
<evidence type="ECO:0000313" key="2">
    <source>
        <dbReference type="Proteomes" id="UP000766595"/>
    </source>
</evidence>
<dbReference type="EMBL" id="JAHHZF010000009">
    <property type="protein sequence ID" value="MBT9291403.1"/>
    <property type="molecule type" value="Genomic_DNA"/>
</dbReference>
<evidence type="ECO:0000313" key="1">
    <source>
        <dbReference type="EMBL" id="MBT9291403.1"/>
    </source>
</evidence>
<dbReference type="Proteomes" id="UP000766595">
    <property type="component" value="Unassembled WGS sequence"/>
</dbReference>
<keyword evidence="2" id="KW-1185">Reference proteome</keyword>